<feature type="compositionally biased region" description="Polar residues" evidence="7">
    <location>
        <begin position="815"/>
        <end position="833"/>
    </location>
</feature>
<dbReference type="PANTHER" id="PTHR46508:SF5">
    <property type="entry name" value="PHD-FINGER AND DNA BINDING DOMAIN-CONTAINING PROTEIN"/>
    <property type="match status" value="1"/>
</dbReference>
<dbReference type="PROSITE" id="PS50016">
    <property type="entry name" value="ZF_PHD_2"/>
    <property type="match status" value="1"/>
</dbReference>
<feature type="compositionally biased region" description="Polar residues" evidence="7">
    <location>
        <begin position="788"/>
        <end position="802"/>
    </location>
</feature>
<feature type="compositionally biased region" description="Basic and acidic residues" evidence="7">
    <location>
        <begin position="304"/>
        <end position="329"/>
    </location>
</feature>
<protein>
    <recommendedName>
        <fullName evidence="12">PHD-type domain-containing protein</fullName>
    </recommendedName>
</protein>
<evidence type="ECO:0000259" key="8">
    <source>
        <dbReference type="PROSITE" id="PS50016"/>
    </source>
</evidence>
<feature type="region of interest" description="Disordered" evidence="7">
    <location>
        <begin position="783"/>
        <end position="833"/>
    </location>
</feature>
<dbReference type="InterPro" id="IPR019787">
    <property type="entry name" value="Znf_PHD-finger"/>
</dbReference>
<dbReference type="PROSITE" id="PS01359">
    <property type="entry name" value="ZF_PHD_1"/>
    <property type="match status" value="1"/>
</dbReference>
<name>A0A565CL05_9BRAS</name>
<evidence type="ECO:0000256" key="4">
    <source>
        <dbReference type="ARBA" id="ARBA00022833"/>
    </source>
</evidence>
<evidence type="ECO:0000259" key="9">
    <source>
        <dbReference type="PROSITE" id="PS50827"/>
    </source>
</evidence>
<feature type="compositionally biased region" description="Basic residues" evidence="7">
    <location>
        <begin position="353"/>
        <end position="362"/>
    </location>
</feature>
<feature type="domain" description="PHD-type" evidence="8">
    <location>
        <begin position="619"/>
        <end position="666"/>
    </location>
</feature>
<dbReference type="GO" id="GO:0008270">
    <property type="term" value="F:zinc ion binding"/>
    <property type="evidence" value="ECO:0007669"/>
    <property type="project" value="UniProtKB-KW"/>
</dbReference>
<evidence type="ECO:0000256" key="1">
    <source>
        <dbReference type="ARBA" id="ARBA00004123"/>
    </source>
</evidence>
<dbReference type="CDD" id="cd15489">
    <property type="entry name" value="PHD_SF"/>
    <property type="match status" value="1"/>
</dbReference>
<accession>A0A565CL05</accession>
<comment type="caution">
    <text evidence="10">The sequence shown here is derived from an EMBL/GenBank/DDBJ whole genome shotgun (WGS) entry which is preliminary data.</text>
</comment>
<dbReference type="Gene3D" id="3.30.40.10">
    <property type="entry name" value="Zinc/RING finger domain, C3HC4 (zinc finger)"/>
    <property type="match status" value="2"/>
</dbReference>
<dbReference type="InterPro" id="IPR017956">
    <property type="entry name" value="AT_hook_DNA-bd_motif"/>
</dbReference>
<evidence type="ECO:0000256" key="5">
    <source>
        <dbReference type="ARBA" id="ARBA00023242"/>
    </source>
</evidence>
<dbReference type="Pfam" id="PF24294">
    <property type="entry name" value="Chromo_PTM"/>
    <property type="match status" value="1"/>
</dbReference>
<dbReference type="SMART" id="SM00249">
    <property type="entry name" value="PHD"/>
    <property type="match status" value="3"/>
</dbReference>
<keyword evidence="5" id="KW-0539">Nucleus</keyword>
<dbReference type="InterPro" id="IPR011011">
    <property type="entry name" value="Znf_FYVE_PHD"/>
</dbReference>
<gene>
    <name evidence="10" type="ORF">ANE_LOCUS24721</name>
</gene>
<feature type="region of interest" description="Disordered" evidence="7">
    <location>
        <begin position="291"/>
        <end position="365"/>
    </location>
</feature>
<evidence type="ECO:0000256" key="2">
    <source>
        <dbReference type="ARBA" id="ARBA00022723"/>
    </source>
</evidence>
<dbReference type="InterPro" id="IPR018501">
    <property type="entry name" value="DDT_dom"/>
</dbReference>
<dbReference type="Proteomes" id="UP000489600">
    <property type="component" value="Unassembled WGS sequence"/>
</dbReference>
<dbReference type="InterPro" id="IPR013083">
    <property type="entry name" value="Znf_RING/FYVE/PHD"/>
</dbReference>
<evidence type="ECO:0000313" key="11">
    <source>
        <dbReference type="Proteomes" id="UP000489600"/>
    </source>
</evidence>
<feature type="region of interest" description="Disordered" evidence="7">
    <location>
        <begin position="1462"/>
        <end position="1490"/>
    </location>
</feature>
<dbReference type="InterPro" id="IPR001965">
    <property type="entry name" value="Znf_PHD"/>
</dbReference>
<keyword evidence="3 6" id="KW-0863">Zinc-finger</keyword>
<evidence type="ECO:0008006" key="12">
    <source>
        <dbReference type="Google" id="ProtNLM"/>
    </source>
</evidence>
<dbReference type="CDD" id="cd15532">
    <property type="entry name" value="PHD2_CHD_II"/>
    <property type="match status" value="1"/>
</dbReference>
<reference evidence="10" key="1">
    <citation type="submission" date="2019-07" db="EMBL/GenBank/DDBJ databases">
        <authorList>
            <person name="Dittberner H."/>
        </authorList>
    </citation>
    <scope>NUCLEOTIDE SEQUENCE [LARGE SCALE GENOMIC DNA]</scope>
</reference>
<dbReference type="SMART" id="SM00571">
    <property type="entry name" value="DDT"/>
    <property type="match status" value="1"/>
</dbReference>
<dbReference type="InterPro" id="IPR019786">
    <property type="entry name" value="Zinc_finger_PHD-type_CS"/>
</dbReference>
<feature type="compositionally biased region" description="Basic and acidic residues" evidence="7">
    <location>
        <begin position="1462"/>
        <end position="1472"/>
    </location>
</feature>
<evidence type="ECO:0000313" key="10">
    <source>
        <dbReference type="EMBL" id="VVB14277.1"/>
    </source>
</evidence>
<keyword evidence="4" id="KW-0862">Zinc</keyword>
<dbReference type="EMBL" id="CABITT030000008">
    <property type="protein sequence ID" value="VVB14277.1"/>
    <property type="molecule type" value="Genomic_DNA"/>
</dbReference>
<comment type="subcellular location">
    <subcellularLocation>
        <location evidence="1">Nucleus</location>
    </subcellularLocation>
</comment>
<feature type="domain" description="DDT" evidence="9">
    <location>
        <begin position="423"/>
        <end position="483"/>
    </location>
</feature>
<organism evidence="10 11">
    <name type="scientific">Arabis nemorensis</name>
    <dbReference type="NCBI Taxonomy" id="586526"/>
    <lineage>
        <taxon>Eukaryota</taxon>
        <taxon>Viridiplantae</taxon>
        <taxon>Streptophyta</taxon>
        <taxon>Embryophyta</taxon>
        <taxon>Tracheophyta</taxon>
        <taxon>Spermatophyta</taxon>
        <taxon>Magnoliopsida</taxon>
        <taxon>eudicotyledons</taxon>
        <taxon>Gunneridae</taxon>
        <taxon>Pentapetalae</taxon>
        <taxon>rosids</taxon>
        <taxon>malvids</taxon>
        <taxon>Brassicales</taxon>
        <taxon>Brassicaceae</taxon>
        <taxon>Arabideae</taxon>
        <taxon>Arabis</taxon>
    </lineage>
</organism>
<dbReference type="GO" id="GO:0005634">
    <property type="term" value="C:nucleus"/>
    <property type="evidence" value="ECO:0007669"/>
    <property type="project" value="UniProtKB-SubCell"/>
</dbReference>
<evidence type="ECO:0000256" key="6">
    <source>
        <dbReference type="PROSITE-ProRule" id="PRU00146"/>
    </source>
</evidence>
<dbReference type="PROSITE" id="PS50827">
    <property type="entry name" value="DDT"/>
    <property type="match status" value="1"/>
</dbReference>
<evidence type="ECO:0000256" key="7">
    <source>
        <dbReference type="SAM" id="MobiDB-lite"/>
    </source>
</evidence>
<feature type="compositionally biased region" description="Basic residues" evidence="7">
    <location>
        <begin position="1473"/>
        <end position="1488"/>
    </location>
</feature>
<dbReference type="PANTHER" id="PTHR46508">
    <property type="entry name" value="PHD FINGER FAMILY PROTEIN"/>
    <property type="match status" value="1"/>
</dbReference>
<dbReference type="OrthoDB" id="784962at2759"/>
<dbReference type="InterPro" id="IPR056618">
    <property type="entry name" value="Chromo_PTM"/>
</dbReference>
<dbReference type="SMART" id="SM00384">
    <property type="entry name" value="AT_hook"/>
    <property type="match status" value="2"/>
</dbReference>
<dbReference type="Pfam" id="PF02791">
    <property type="entry name" value="DDT"/>
    <property type="match status" value="1"/>
</dbReference>
<dbReference type="SUPFAM" id="SSF57903">
    <property type="entry name" value="FYVE/PHD zinc finger"/>
    <property type="match status" value="3"/>
</dbReference>
<dbReference type="Pfam" id="PF00628">
    <property type="entry name" value="PHD"/>
    <property type="match status" value="1"/>
</dbReference>
<proteinExistence type="predicted"/>
<feature type="compositionally biased region" description="Polar residues" evidence="7">
    <location>
        <begin position="291"/>
        <end position="302"/>
    </location>
</feature>
<dbReference type="GO" id="GO:0003677">
    <property type="term" value="F:DNA binding"/>
    <property type="evidence" value="ECO:0007669"/>
    <property type="project" value="InterPro"/>
</dbReference>
<keyword evidence="2" id="KW-0479">Metal-binding</keyword>
<sequence>MELVGKVIRKEIDGVGFCSGTVRSYDSSGFFQIVYENGLTEISKLDEVTALVMGQGNSQETSTQVKPRVGRRGRKRSRVVRIDEIKRGSSSGGTVKWQSEVNVMRNVDLNDVVAEDSGASDCLGLELGGNVDLNCGPVETLSRKWECVTDLNRNVPEPSTGFDLNTGLDWSLNESLGLVNVDIDYEENSSERKRGLIDLNVDASCDWDNAGDCALSAQKEGGFDLNLEVNAEDIKEEDVFVQVNGTVEVQEINMQDENGVKGHLETGEYKEVHVAEVSRAQLLEELQKQNSVSLQDLNTPESNGVERDHDLPEHDAKTVDEHPSDREISDVYTSGRRKRRKGLENPKFTSQPRLRRSARRTLARSPVSSTVTACLVDEVSPSPSVSSLTEEKTWIVDGKAENISMLPSKPQLPPSSHKWDLDGLSILDVFAAYSCLRSFSTLLFLSPFELKDFVEAVRCMSPSLLFDSIHVSVLQILRKHLKQLAAEGDLSASACLRSLDWDTLDVVTYPLFVIEYLLFSGSKDNPGMDLTRLNLFRNEYFRQPMNLKIEILNRLCNDMTDAEVVRSELNKRSFAAESVTELDRKSNTEVRRRKRTMMGLADHLSLNDEVIGGSFDRNSDDCCLCKMDGSLLCCDGCPAAYHSKCVGVSSQLLPEGDWYCPECAFERRVPGLKPEKQIRGAEFIEIDPHGRRYYSSCGYLLVIDTDGSGSLNYYHVNDVNLVLEQLKACSSFYSGVISAIKKHLDIPVGLERTVSGVNSQMSVCLAKPAEGIIPSIDGFKAPLPVPEKQSTSDVKKSSNGGSHNRRPRTRRMISDSATGRNTLNMSSEGSAETVQNGLDVQGLHKTAPSSILDIMKEPNSNSSSHNLARLNTRKGIRPNVQSETGYRNHYIFAQMTTSIYQEMMCKSLIRTNDMRSDEEIASTQVKTILMQTTKFQWRNIQSLYLDVWKEKCGWCHSCKSSDDDVGNETNCLFNMSLGALQGPSESQVANSRFVDKTSHLFAIICQILSMESRLQGLLVGPWLNPQHSRIWREHILSASNISSLKRLLVELEANLHHRVLSLEWLNHVDSAVVMGSAIHVLIASSRSWSKTAIGKRRGTLLESGANPTAKKNGGLTMCWWRGGRVSRRLFNWKVLPRSLISKAARQGGSMNIPGILYPENSDPAKRSRRIAWEAAVESSMTSEQLGLQVRTLHSYIMWDDIENSHLLPATDKESKKSARLFKKAIVRRKCTEEETVKYLLDFGKRRNIPDVVLKNGCMVEESSSGRKKFWLNESHVPLHLLKGFEEKKAVRKISKPVGSFRHSEIDKVRKRSSEGKGFSYLFERAERSESSVCEQCKKDVPLSEAACCHICKRSFHKKHIRRAEKEGMYICHECRSEVVAKEIPIKRKRGRPPGSFRKKIGVQSLQTQKHKMVIPARKSTRLKKTKTSLAERISIRSKNHKKVVASKPLRRSGRQTKHVIRLQDESKVPAESKKRKLETKRGRGRPKKVKQEISIKKERSERCFSYWLKGLLLSRKPGDERVKKFQKDRYYILLKNSEPDHDQPKCHLCSSTEAGSTFIACEICGEWYHGDAYGLNEENSSMVIGFRCHLCRKQASPICPHM</sequence>
<evidence type="ECO:0000256" key="3">
    <source>
        <dbReference type="ARBA" id="ARBA00022771"/>
    </source>
</evidence>
<keyword evidence="11" id="KW-1185">Reference proteome</keyword>